<dbReference type="InterPro" id="IPR029062">
    <property type="entry name" value="Class_I_gatase-like"/>
</dbReference>
<keyword evidence="3" id="KW-0378">Hydrolase</keyword>
<protein>
    <recommendedName>
        <fullName evidence="2">glutaminase</fullName>
        <ecNumber evidence="2">3.5.1.2</ecNumber>
    </recommendedName>
</protein>
<dbReference type="GO" id="GO:0016829">
    <property type="term" value="F:lyase activity"/>
    <property type="evidence" value="ECO:0007669"/>
    <property type="project" value="UniProtKB-KW"/>
</dbReference>
<keyword evidence="4 9" id="KW-0315">Glutamine amidotransferase</keyword>
<evidence type="ECO:0000256" key="2">
    <source>
        <dbReference type="ARBA" id="ARBA00012918"/>
    </source>
</evidence>
<feature type="binding site" evidence="8">
    <location>
        <position position="141"/>
    </location>
    <ligand>
        <name>L-glutamine</name>
        <dbReference type="ChEBI" id="CHEBI:58359"/>
    </ligand>
</feature>
<dbReference type="NCBIfam" id="TIGR03800">
    <property type="entry name" value="PLP_synth_Pdx2"/>
    <property type="match status" value="1"/>
</dbReference>
<comment type="similarity">
    <text evidence="1">Belongs to the glutaminase PdxT/SNO family.</text>
</comment>
<dbReference type="HAMAP" id="MF_01615">
    <property type="entry name" value="PdxT"/>
    <property type="match status" value="1"/>
</dbReference>
<dbReference type="PROSITE" id="PS01236">
    <property type="entry name" value="PDXT_SNO_1"/>
    <property type="match status" value="1"/>
</dbReference>
<feature type="binding site" evidence="8">
    <location>
        <begin position="68"/>
        <end position="70"/>
    </location>
    <ligand>
        <name>L-glutamine</name>
        <dbReference type="ChEBI" id="CHEBI:58359"/>
    </ligand>
</feature>
<evidence type="ECO:0000256" key="4">
    <source>
        <dbReference type="ARBA" id="ARBA00022962"/>
    </source>
</evidence>
<evidence type="ECO:0000256" key="8">
    <source>
        <dbReference type="PIRSR" id="PIRSR005639-2"/>
    </source>
</evidence>
<evidence type="ECO:0000256" key="1">
    <source>
        <dbReference type="ARBA" id="ARBA00008345"/>
    </source>
</evidence>
<dbReference type="GO" id="GO:0042823">
    <property type="term" value="P:pyridoxal phosphate biosynthetic process"/>
    <property type="evidence" value="ECO:0007669"/>
    <property type="project" value="InterPro"/>
</dbReference>
<evidence type="ECO:0000256" key="3">
    <source>
        <dbReference type="ARBA" id="ARBA00022801"/>
    </source>
</evidence>
<dbReference type="InterPro" id="IPR021196">
    <property type="entry name" value="PdxT/SNO_CS"/>
</dbReference>
<dbReference type="GO" id="GO:0005829">
    <property type="term" value="C:cytosol"/>
    <property type="evidence" value="ECO:0007669"/>
    <property type="project" value="TreeGrafter"/>
</dbReference>
<dbReference type="GO" id="GO:0008614">
    <property type="term" value="P:pyridoxine metabolic process"/>
    <property type="evidence" value="ECO:0007669"/>
    <property type="project" value="TreeGrafter"/>
</dbReference>
<name>A0AA97NMY8_PYRO3</name>
<feature type="active site" description="Nucleophile" evidence="7">
    <location>
        <position position="111"/>
    </location>
</feature>
<feature type="active site" description="Charge relay system" evidence="7">
    <location>
        <position position="232"/>
    </location>
</feature>
<comment type="catalytic activity">
    <reaction evidence="6">
        <text>L-glutamine + H2O = L-glutamate + NH4(+)</text>
        <dbReference type="Rhea" id="RHEA:15889"/>
        <dbReference type="ChEBI" id="CHEBI:15377"/>
        <dbReference type="ChEBI" id="CHEBI:28938"/>
        <dbReference type="ChEBI" id="CHEBI:29985"/>
        <dbReference type="ChEBI" id="CHEBI:58359"/>
        <dbReference type="EC" id="3.5.1.2"/>
    </reaction>
</comment>
<reference evidence="9" key="1">
    <citation type="journal article" date="2012" name="PLoS Genet.">
        <title>Comparative analysis of the genomes of two field isolates of the rice blast fungus Magnaporthe oryzae.</title>
        <authorList>
            <person name="Xue M."/>
            <person name="Yang J."/>
            <person name="Li Z."/>
            <person name="Hu S."/>
            <person name="Yao N."/>
            <person name="Dean R.A."/>
            <person name="Zhao W."/>
            <person name="Shen M."/>
            <person name="Zhang H."/>
            <person name="Li C."/>
            <person name="Liu L."/>
            <person name="Cao L."/>
            <person name="Xu X."/>
            <person name="Xing Y."/>
            <person name="Hsiang T."/>
            <person name="Zhang Z."/>
            <person name="Xu J.R."/>
            <person name="Peng Y.L."/>
        </authorList>
    </citation>
    <scope>NUCLEOTIDE SEQUENCE</scope>
    <source>
        <strain evidence="9">Y34</strain>
    </source>
</reference>
<sequence length="256" mass="27977">MTMTEVKVTVGVLALQGAFEEHLKLLQRASTLFGSRHVAAKRVPEFEFLEVRTPDQLARCDGLVIPGGESTTLAFVARQTNLMEPLRDFVKQKLTWRGKKRVDRKSTWGTCAGLILLADEATGAKKGGQELVGGLHVRAHRNHFGRQVHSFQADLELPFLGDKAGSGGEGDDSTATRPFPGVFIRAPVVETILSGDAAGDGDRVEVLGTVARGDEKDIIAVRQGNVFATSFHPELTDDARIHLWWLGQVVDRMQGR</sequence>
<dbReference type="PANTHER" id="PTHR31559">
    <property type="entry name" value="PYRIDOXAL 5'-PHOSPHATE SYNTHASE SUBUNIT SNO"/>
    <property type="match status" value="1"/>
</dbReference>
<evidence type="ECO:0000313" key="9">
    <source>
        <dbReference type="EMBL" id="ELQ33170.1"/>
    </source>
</evidence>
<feature type="active site" description="Charge relay system" evidence="7">
    <location>
        <position position="234"/>
    </location>
</feature>
<dbReference type="PANTHER" id="PTHR31559:SF0">
    <property type="entry name" value="PYRIDOXAL 5'-PHOSPHATE SYNTHASE SUBUNIT SNO1-RELATED"/>
    <property type="match status" value="1"/>
</dbReference>
<organism evidence="9">
    <name type="scientific">Pyricularia oryzae (strain Y34)</name>
    <name type="common">Rice blast fungus</name>
    <name type="synonym">Magnaporthe oryzae</name>
    <dbReference type="NCBI Taxonomy" id="1143189"/>
    <lineage>
        <taxon>Eukaryota</taxon>
        <taxon>Fungi</taxon>
        <taxon>Dikarya</taxon>
        <taxon>Ascomycota</taxon>
        <taxon>Pezizomycotina</taxon>
        <taxon>Sordariomycetes</taxon>
        <taxon>Sordariomycetidae</taxon>
        <taxon>Magnaporthales</taxon>
        <taxon>Pyriculariaceae</taxon>
        <taxon>Pyricularia</taxon>
    </lineage>
</organism>
<dbReference type="EC" id="3.5.1.2" evidence="2"/>
<dbReference type="Proteomes" id="UP000011086">
    <property type="component" value="Unassembled WGS sequence"/>
</dbReference>
<dbReference type="PIRSF" id="PIRSF005639">
    <property type="entry name" value="Glut_amidoT_SNO"/>
    <property type="match status" value="1"/>
</dbReference>
<dbReference type="Pfam" id="PF01174">
    <property type="entry name" value="SNO"/>
    <property type="match status" value="1"/>
</dbReference>
<evidence type="ECO:0000256" key="6">
    <source>
        <dbReference type="ARBA" id="ARBA00049534"/>
    </source>
</evidence>
<feature type="binding site" evidence="8">
    <location>
        <begin position="184"/>
        <end position="185"/>
    </location>
    <ligand>
        <name>L-glutamine</name>
        <dbReference type="ChEBI" id="CHEBI:58359"/>
    </ligand>
</feature>
<dbReference type="PROSITE" id="PS51273">
    <property type="entry name" value="GATASE_TYPE_1"/>
    <property type="match status" value="1"/>
</dbReference>
<keyword evidence="5" id="KW-0456">Lyase</keyword>
<dbReference type="InterPro" id="IPR002161">
    <property type="entry name" value="PdxT/SNO"/>
</dbReference>
<dbReference type="EMBL" id="JH793395">
    <property type="protein sequence ID" value="ELQ33170.1"/>
    <property type="molecule type" value="Genomic_DNA"/>
</dbReference>
<accession>A0AA97NMY8</accession>
<dbReference type="Gene3D" id="3.40.50.880">
    <property type="match status" value="1"/>
</dbReference>
<gene>
    <name evidence="9" type="ORF">OOU_Y34scaffold00995g24</name>
</gene>
<dbReference type="CDD" id="cd01749">
    <property type="entry name" value="GATase1_PB"/>
    <property type="match status" value="1"/>
</dbReference>
<dbReference type="GO" id="GO:0004359">
    <property type="term" value="F:glutaminase activity"/>
    <property type="evidence" value="ECO:0007669"/>
    <property type="project" value="UniProtKB-EC"/>
</dbReference>
<dbReference type="SUPFAM" id="SSF52317">
    <property type="entry name" value="Class I glutamine amidotransferase-like"/>
    <property type="match status" value="1"/>
</dbReference>
<dbReference type="AlphaFoldDB" id="A0AA97NMY8"/>
<dbReference type="GO" id="GO:1903600">
    <property type="term" value="C:glutaminase complex"/>
    <property type="evidence" value="ECO:0007669"/>
    <property type="project" value="TreeGrafter"/>
</dbReference>
<evidence type="ECO:0000256" key="5">
    <source>
        <dbReference type="ARBA" id="ARBA00023239"/>
    </source>
</evidence>
<dbReference type="PROSITE" id="PS51130">
    <property type="entry name" value="PDXT_SNO_2"/>
    <property type="match status" value="1"/>
</dbReference>
<evidence type="ECO:0000256" key="7">
    <source>
        <dbReference type="PIRSR" id="PIRSR005639-1"/>
    </source>
</evidence>
<proteinExistence type="inferred from homology"/>